<evidence type="ECO:0000313" key="2">
    <source>
        <dbReference type="Proteomes" id="UP000001882"/>
    </source>
</evidence>
<dbReference type="KEGG" id="mpd:MCP_1064"/>
<sequence length="194" mass="21842">MEPLEVFTVDSEDLEGAEKYKEVISDILMDLNLVRAIGRLKVYVDPKAPVFIIVGLFRPGLARLTLGDVADISSVNEGLLVSVREEQYSSKAIGRLWSKYGRENIIQTDRAAVIVPVKGDFAKQMDDVSAITVYDPQEELKKNVIDALLRITPEGFRVRKHFIDQHMLAFIASEDPIKPEWLEICRKLRSSIGA</sequence>
<evidence type="ECO:0000313" key="1">
    <source>
        <dbReference type="EMBL" id="BAI61136.1"/>
    </source>
</evidence>
<reference evidence="1 2" key="1">
    <citation type="journal article" date="2007" name="Appl. Environ. Microbiol.">
        <title>Isolation of key methanogens for global methane emission from rice paddy fields: a novel isolate affiliated with the clone cluster rice cluster I.</title>
        <authorList>
            <person name="Sakai S."/>
            <person name="Imachi H."/>
            <person name="Sekiguchi Y."/>
            <person name="Ohashi A."/>
            <person name="Harada H."/>
            <person name="Kamagata Y."/>
        </authorList>
    </citation>
    <scope>NUCLEOTIDE SEQUENCE [LARGE SCALE GENOMIC DNA]</scope>
    <source>
        <strain evidence="2">DSM 17711 / JCM 13418 / NBRC 101707 / SANAE</strain>
    </source>
</reference>
<dbReference type="InParanoid" id="D1YXG4"/>
<dbReference type="InterPro" id="IPR016762">
    <property type="entry name" value="Methan_mark_17"/>
</dbReference>
<dbReference type="NCBIfam" id="TIGR03291">
    <property type="entry name" value="methan_mark_17"/>
    <property type="match status" value="1"/>
</dbReference>
<dbReference type="STRING" id="304371.MCP_1064"/>
<reference evidence="1 2" key="2">
    <citation type="journal article" date="2008" name="Int. J. Syst. Evol. Microbiol.">
        <title>Methanocella paludicola gen. nov., sp. nov., a methane-producing archaeon, the first isolate of the lineage 'Rice Cluster I', and proposal of the new archaeal order Methanocellales ord. nov.</title>
        <authorList>
            <person name="Sakai S."/>
            <person name="Imachi H."/>
            <person name="Hanada S."/>
            <person name="Ohashi A."/>
            <person name="Harada H."/>
            <person name="Kamagata Y."/>
        </authorList>
    </citation>
    <scope>NUCLEOTIDE SEQUENCE [LARGE SCALE GENOMIC DNA]</scope>
    <source>
        <strain evidence="2">DSM 17711 / JCM 13418 / NBRC 101707 / SANAE</strain>
    </source>
</reference>
<evidence type="ECO:0008006" key="3">
    <source>
        <dbReference type="Google" id="ProtNLM"/>
    </source>
</evidence>
<name>D1YXG4_METPS</name>
<dbReference type="PIRSF" id="PIRSF019464">
    <property type="entry name" value="UCP019464"/>
    <property type="match status" value="1"/>
</dbReference>
<dbReference type="AlphaFoldDB" id="D1YXG4"/>
<keyword evidence="2" id="KW-1185">Reference proteome</keyword>
<dbReference type="Pfam" id="PF09886">
    <property type="entry name" value="DUF2113"/>
    <property type="match status" value="1"/>
</dbReference>
<reference evidence="2" key="3">
    <citation type="journal article" date="2011" name="PLoS ONE">
        <title>Genome sequence of a mesophilic hydrogenotrophic methanogen Methanocella paludicola, the first cultivated representative of the order Methanocellales.</title>
        <authorList>
            <person name="Sakai S."/>
            <person name="Takaki Y."/>
            <person name="Shimamura S."/>
            <person name="Sekine M."/>
            <person name="Tajima T."/>
            <person name="Kosugi H."/>
            <person name="Ichikawa N."/>
            <person name="Tasumi E."/>
            <person name="Hiraki A.T."/>
            <person name="Shimizu A."/>
            <person name="Kato Y."/>
            <person name="Nishiko R."/>
            <person name="Mori K."/>
            <person name="Fujita N."/>
            <person name="Imachi H."/>
            <person name="Takai K."/>
        </authorList>
    </citation>
    <scope>NUCLEOTIDE SEQUENCE [LARGE SCALE GENOMIC DNA]</scope>
    <source>
        <strain evidence="2">DSM 17711 / JCM 13418 / NBRC 101707 / SANAE</strain>
    </source>
</reference>
<organism evidence="1 2">
    <name type="scientific">Methanocella paludicola (strain DSM 17711 / JCM 13418 / NBRC 101707 / SANAE)</name>
    <dbReference type="NCBI Taxonomy" id="304371"/>
    <lineage>
        <taxon>Archaea</taxon>
        <taxon>Methanobacteriati</taxon>
        <taxon>Methanobacteriota</taxon>
        <taxon>Stenosarchaea group</taxon>
        <taxon>Methanomicrobia</taxon>
        <taxon>Methanocellales</taxon>
        <taxon>Methanocellaceae</taxon>
        <taxon>Methanocella</taxon>
    </lineage>
</organism>
<proteinExistence type="predicted"/>
<gene>
    <name evidence="1" type="ordered locus">MCP_1064</name>
</gene>
<accession>D1YXG4</accession>
<protein>
    <recommendedName>
        <fullName evidence="3">Methanogenesis marker protein 17</fullName>
    </recommendedName>
</protein>
<dbReference type="Proteomes" id="UP000001882">
    <property type="component" value="Chromosome"/>
</dbReference>
<dbReference type="eggNOG" id="arCOG04904">
    <property type="taxonomic scope" value="Archaea"/>
</dbReference>
<dbReference type="EMBL" id="AP011532">
    <property type="protein sequence ID" value="BAI61136.1"/>
    <property type="molecule type" value="Genomic_DNA"/>
</dbReference>